<dbReference type="EMBL" id="HE796683">
    <property type="protein sequence ID" value="CCH01499.1"/>
    <property type="molecule type" value="Genomic_DNA"/>
</dbReference>
<dbReference type="Proteomes" id="UP000011058">
    <property type="component" value="Chromosome"/>
</dbReference>
<accession>I0KBJ6</accession>
<dbReference type="KEGG" id="fae:FAES_3492"/>
<keyword evidence="2" id="KW-1185">Reference proteome</keyword>
<reference evidence="1 2" key="1">
    <citation type="journal article" date="2012" name="J. Bacteriol.">
        <title>Genome Sequence of Fibrella aestuarina BUZ 2T, a Filamentous Marine Bacterium.</title>
        <authorList>
            <person name="Filippini M."/>
            <person name="Qi W."/>
            <person name="Blom J."/>
            <person name="Goesmann A."/>
            <person name="Smits T.H."/>
            <person name="Bagheri H.C."/>
        </authorList>
    </citation>
    <scope>NUCLEOTIDE SEQUENCE [LARGE SCALE GENOMIC DNA]</scope>
    <source>
        <strain evidence="2">BUZ 2T</strain>
    </source>
</reference>
<gene>
    <name evidence="1" type="ORF">FAES_3492</name>
</gene>
<dbReference type="AlphaFoldDB" id="I0KBJ6"/>
<evidence type="ECO:0000313" key="2">
    <source>
        <dbReference type="Proteomes" id="UP000011058"/>
    </source>
</evidence>
<dbReference type="HOGENOM" id="CLU_3343914_0_0_10"/>
<protein>
    <submittedName>
        <fullName evidence="1">Uncharacterized protein</fullName>
    </submittedName>
</protein>
<evidence type="ECO:0000313" key="1">
    <source>
        <dbReference type="EMBL" id="CCH01499.1"/>
    </source>
</evidence>
<name>I0KBJ6_9BACT</name>
<proteinExistence type="predicted"/>
<organism evidence="1 2">
    <name type="scientific">Fibrella aestuarina BUZ 2</name>
    <dbReference type="NCBI Taxonomy" id="1166018"/>
    <lineage>
        <taxon>Bacteria</taxon>
        <taxon>Pseudomonadati</taxon>
        <taxon>Bacteroidota</taxon>
        <taxon>Cytophagia</taxon>
        <taxon>Cytophagales</taxon>
        <taxon>Spirosomataceae</taxon>
        <taxon>Fibrella</taxon>
    </lineage>
</organism>
<sequence>MFFAEPFMQVDNANSERNGFVKHLIRLSYVPNSRLFD</sequence>